<reference evidence="2 3" key="1">
    <citation type="submission" date="2017-04" db="EMBL/GenBank/DDBJ databases">
        <authorList>
            <person name="Afonso C.L."/>
            <person name="Miller P.J."/>
            <person name="Scott M.A."/>
            <person name="Spackman E."/>
            <person name="Goraichik I."/>
            <person name="Dimitrov K.M."/>
            <person name="Suarez D.L."/>
            <person name="Swayne D.E."/>
        </authorList>
    </citation>
    <scope>NUCLEOTIDE SEQUENCE [LARGE SCALE GENOMIC DNA]</scope>
    <source>
        <strain evidence="2 3">DSM 23236</strain>
    </source>
</reference>
<organism evidence="2 3">
    <name type="scientific">Andreprevotia lacus DSM 23236</name>
    <dbReference type="NCBI Taxonomy" id="1121001"/>
    <lineage>
        <taxon>Bacteria</taxon>
        <taxon>Pseudomonadati</taxon>
        <taxon>Pseudomonadota</taxon>
        <taxon>Betaproteobacteria</taxon>
        <taxon>Neisseriales</taxon>
        <taxon>Chitinibacteraceae</taxon>
        <taxon>Andreprevotia</taxon>
    </lineage>
</organism>
<dbReference type="InterPro" id="IPR005149">
    <property type="entry name" value="Tscrpt_reg_PadR_N"/>
</dbReference>
<sequence length="257" mass="28281">MREGKTIFGREWLARWREHLAAHRAAHHLRHLEHHGRCGGEFAEGHWGWHAMRGGRHRHGHGGGFFGGGPGGFDSEGGGMPRARKFSSDDLQLMLLALLAEQPAHGYELIKALEARSNGFYAPSPGMVYPALTYLEEIGHATVEQTGNRKCYSIADAGRSYLAANREQAELMLARLVHIGRKMDMVRRAFAGEPAEGEPEAGGWLQELISARRALKHALVLRTEAGPDEQRRIAAILARATAEIEAGTSKEGERDGE</sequence>
<dbReference type="RefSeq" id="WP_139798799.1">
    <property type="nucleotide sequence ID" value="NZ_FWXD01000013.1"/>
</dbReference>
<dbReference type="Gene3D" id="1.10.10.10">
    <property type="entry name" value="Winged helix-like DNA-binding domain superfamily/Winged helix DNA-binding domain"/>
    <property type="match status" value="1"/>
</dbReference>
<dbReference type="STRING" id="1121001.SAMN02745857_02362"/>
<keyword evidence="3" id="KW-1185">Reference proteome</keyword>
<dbReference type="OrthoDB" id="9814826at2"/>
<dbReference type="EMBL" id="FWXD01000013">
    <property type="protein sequence ID" value="SMC26084.1"/>
    <property type="molecule type" value="Genomic_DNA"/>
</dbReference>
<gene>
    <name evidence="2" type="ORF">SAMN02745857_02362</name>
</gene>
<feature type="domain" description="Transcription regulator PadR N-terminal" evidence="1">
    <location>
        <begin position="95"/>
        <end position="163"/>
    </location>
</feature>
<dbReference type="Pfam" id="PF03551">
    <property type="entry name" value="PadR"/>
    <property type="match status" value="1"/>
</dbReference>
<dbReference type="InterPro" id="IPR036390">
    <property type="entry name" value="WH_DNA-bd_sf"/>
</dbReference>
<accession>A0A1W1XQD4</accession>
<dbReference type="PANTHER" id="PTHR43252:SF7">
    <property type="entry name" value="TRANSCRIPTIONAL REGULATOR YQJI"/>
    <property type="match status" value="1"/>
</dbReference>
<dbReference type="AlphaFoldDB" id="A0A1W1XQD4"/>
<dbReference type="PANTHER" id="PTHR43252">
    <property type="entry name" value="TRANSCRIPTIONAL REGULATOR YQJI"/>
    <property type="match status" value="1"/>
</dbReference>
<name>A0A1W1XQD4_9NEIS</name>
<evidence type="ECO:0000259" key="1">
    <source>
        <dbReference type="Pfam" id="PF03551"/>
    </source>
</evidence>
<evidence type="ECO:0000313" key="3">
    <source>
        <dbReference type="Proteomes" id="UP000192761"/>
    </source>
</evidence>
<protein>
    <submittedName>
        <fullName evidence="2">Transcriptional regulator PadR-like family protein</fullName>
    </submittedName>
</protein>
<dbReference type="InterPro" id="IPR036388">
    <property type="entry name" value="WH-like_DNA-bd_sf"/>
</dbReference>
<proteinExistence type="predicted"/>
<dbReference type="SUPFAM" id="SSF46785">
    <property type="entry name" value="Winged helix' DNA-binding domain"/>
    <property type="match status" value="1"/>
</dbReference>
<dbReference type="Proteomes" id="UP000192761">
    <property type="component" value="Unassembled WGS sequence"/>
</dbReference>
<evidence type="ECO:0000313" key="2">
    <source>
        <dbReference type="EMBL" id="SMC26084.1"/>
    </source>
</evidence>